<dbReference type="GO" id="GO:0000055">
    <property type="term" value="P:ribosomal large subunit export from nucleus"/>
    <property type="evidence" value="ECO:0007669"/>
    <property type="project" value="InterPro"/>
</dbReference>
<keyword evidence="8" id="KW-0175">Coiled coil</keyword>
<evidence type="ECO:0000256" key="2">
    <source>
        <dbReference type="ARBA" id="ARBA00022448"/>
    </source>
</evidence>
<comment type="caution">
    <text evidence="9">The sequence shown here is derived from an EMBL/GenBank/DDBJ whole genome shotgun (WGS) entry which is preliminary data.</text>
</comment>
<protein>
    <submittedName>
        <fullName evidence="9">WGS project CCBQ000000000 data, contig 00272</fullName>
    </submittedName>
</protein>
<keyword evidence="7" id="KW-0539">Nucleus</keyword>
<dbReference type="Proteomes" id="UP000031516">
    <property type="component" value="Unassembled WGS sequence"/>
</dbReference>
<sequence length="687" mass="78156">MSLFNADDVQGFFQGVSLNSSARLVCNKSNVIYLWQDNILRVQSDHDTQYQSFDVKLPFVPEQMVLSPSGNLIAFNCKTEFYVVEWSQPTGLRKLFTTGTGIKKLLWHPLATYELSVVILHDDSTIKIYEIDDTDPESITVFNQKSKSFGLSDHVDSVCDIAFDPTGLTLYLLSSFEYCDVYAIYPCLPKNFSLSINNELYSSETQNDTFANYMLHKSLSLFNNFDKHLESVSDASTDDTESGCLTLKHDLLKQIQFFRNYQKNDGVDIYTSKAIRNAMPQGPFMIKNFPNSLDAKEASALDVVPLNESVGLLNVHFRDGTNVILFPSSEPIMNWSLRANNTFNTLSAITVYNAQGSCQSSSLSEPKLVFSTPNLTTIIEMPWLQPLSQCLRLHDFSILDEVKFENEITTVPGSYLGIIPTLSGDFLYNHNSVKVLESSESSITKTVSDLPEKVEYQYKPALPTSGNEIDLLLKSYRTRAEGFIPGIPDSLASIPLKNETNENQLEVVSKLYKETMERVKLGQMVSFRMFNKTNEQVAELHRQLRKTNEANTLRNKLKEHLANLEERYMVYEQKSKSLETRLDKIKKTFSTIEENEKLRTSRISDAEVAWFKAIKIQVLKFNNFVHTTSKLRQELEFLHAQLQSTPKECQSFSESEFDSLQQMLTNDKRVIDSCVKELTSSISELNV</sequence>
<evidence type="ECO:0000256" key="3">
    <source>
        <dbReference type="ARBA" id="ARBA00022816"/>
    </source>
</evidence>
<organism evidence="9 10">
    <name type="scientific">Kluyveromyces dobzhanskii CBS 2104</name>
    <dbReference type="NCBI Taxonomy" id="1427455"/>
    <lineage>
        <taxon>Eukaryota</taxon>
        <taxon>Fungi</taxon>
        <taxon>Dikarya</taxon>
        <taxon>Ascomycota</taxon>
        <taxon>Saccharomycotina</taxon>
        <taxon>Saccharomycetes</taxon>
        <taxon>Saccharomycetales</taxon>
        <taxon>Saccharomycetaceae</taxon>
        <taxon>Kluyveromyces</taxon>
    </lineage>
</organism>
<evidence type="ECO:0000256" key="4">
    <source>
        <dbReference type="ARBA" id="ARBA00022927"/>
    </source>
</evidence>
<keyword evidence="10" id="KW-1185">Reference proteome</keyword>
<keyword evidence="3" id="KW-0509">mRNA transport</keyword>
<gene>
    <name evidence="9" type="ORF">KLDO_g3527</name>
</gene>
<dbReference type="InterPro" id="IPR015943">
    <property type="entry name" value="WD40/YVTN_repeat-like_dom_sf"/>
</dbReference>
<dbReference type="GO" id="GO:0005643">
    <property type="term" value="C:nuclear pore"/>
    <property type="evidence" value="ECO:0007669"/>
    <property type="project" value="UniProtKB-SubCell"/>
</dbReference>
<dbReference type="AlphaFoldDB" id="A0A0A8LAU8"/>
<dbReference type="EMBL" id="CCBQ010000044">
    <property type="protein sequence ID" value="CDO95280.1"/>
    <property type="molecule type" value="Genomic_DNA"/>
</dbReference>
<evidence type="ECO:0000313" key="9">
    <source>
        <dbReference type="EMBL" id="CDO95280.1"/>
    </source>
</evidence>
<dbReference type="Gene3D" id="2.130.10.10">
    <property type="entry name" value="YVTN repeat-like/Quinoprotein amine dehydrogenase"/>
    <property type="match status" value="1"/>
</dbReference>
<dbReference type="PANTHER" id="PTHR13257">
    <property type="entry name" value="NUCLEOPORIN NUP84-RELATED"/>
    <property type="match status" value="1"/>
</dbReference>
<evidence type="ECO:0000313" key="10">
    <source>
        <dbReference type="Proteomes" id="UP000031516"/>
    </source>
</evidence>
<evidence type="ECO:0000256" key="5">
    <source>
        <dbReference type="ARBA" id="ARBA00023010"/>
    </source>
</evidence>
<feature type="coiled-coil region" evidence="8">
    <location>
        <begin position="530"/>
        <end position="595"/>
    </location>
</feature>
<keyword evidence="5" id="KW-0811">Translocation</keyword>
<comment type="subcellular location">
    <subcellularLocation>
        <location evidence="1">Nucleus</location>
        <location evidence="1">Nuclear pore complex</location>
    </subcellularLocation>
</comment>
<reference evidence="9 10" key="1">
    <citation type="submission" date="2014-03" db="EMBL/GenBank/DDBJ databases">
        <title>The genome of Kluyveromyces dobzhanskii.</title>
        <authorList>
            <person name="Nystedt B."/>
            <person name="Astrom S."/>
        </authorList>
    </citation>
    <scope>NUCLEOTIDE SEQUENCE [LARGE SCALE GENOMIC DNA]</scope>
    <source>
        <strain evidence="9 10">CBS 2104</strain>
    </source>
</reference>
<keyword evidence="4" id="KW-0653">Protein transport</keyword>
<accession>A0A0A8LAU8</accession>
<dbReference type="OrthoDB" id="341482at2759"/>
<evidence type="ECO:0000256" key="1">
    <source>
        <dbReference type="ARBA" id="ARBA00004567"/>
    </source>
</evidence>
<name>A0A0A8LAU8_9SACH</name>
<keyword evidence="2" id="KW-0813">Transport</keyword>
<evidence type="ECO:0000256" key="7">
    <source>
        <dbReference type="ARBA" id="ARBA00023242"/>
    </source>
</evidence>
<dbReference type="SUPFAM" id="SSF82171">
    <property type="entry name" value="DPP6 N-terminal domain-like"/>
    <property type="match status" value="1"/>
</dbReference>
<dbReference type="InterPro" id="IPR037700">
    <property type="entry name" value="NUP88/NUP82"/>
</dbReference>
<evidence type="ECO:0000256" key="8">
    <source>
        <dbReference type="SAM" id="Coils"/>
    </source>
</evidence>
<dbReference type="GO" id="GO:0006406">
    <property type="term" value="P:mRNA export from nucleus"/>
    <property type="evidence" value="ECO:0007669"/>
    <property type="project" value="TreeGrafter"/>
</dbReference>
<dbReference type="GO" id="GO:0017056">
    <property type="term" value="F:structural constituent of nuclear pore"/>
    <property type="evidence" value="ECO:0007669"/>
    <property type="project" value="InterPro"/>
</dbReference>
<proteinExistence type="predicted"/>
<dbReference type="GO" id="GO:0006606">
    <property type="term" value="P:protein import into nucleus"/>
    <property type="evidence" value="ECO:0007669"/>
    <property type="project" value="TreeGrafter"/>
</dbReference>
<keyword evidence="6" id="KW-0906">Nuclear pore complex</keyword>
<evidence type="ECO:0000256" key="6">
    <source>
        <dbReference type="ARBA" id="ARBA00023132"/>
    </source>
</evidence>
<dbReference type="PANTHER" id="PTHR13257:SF0">
    <property type="entry name" value="NUCLEAR PORE COMPLEX PROTEIN NUP88"/>
    <property type="match status" value="1"/>
</dbReference>
<dbReference type="GO" id="GO:0000056">
    <property type="term" value="P:ribosomal small subunit export from nucleus"/>
    <property type="evidence" value="ECO:0007669"/>
    <property type="project" value="InterPro"/>
</dbReference>